<keyword evidence="7 8" id="KW-0472">Membrane</keyword>
<evidence type="ECO:0000313" key="11">
    <source>
        <dbReference type="Proteomes" id="UP000285961"/>
    </source>
</evidence>
<protein>
    <recommendedName>
        <fullName evidence="9">Glycosyltransferase RgtA/B/C/D-like domain-containing protein</fullName>
    </recommendedName>
</protein>
<evidence type="ECO:0000313" key="10">
    <source>
        <dbReference type="EMBL" id="RJP67861.1"/>
    </source>
</evidence>
<evidence type="ECO:0000256" key="7">
    <source>
        <dbReference type="ARBA" id="ARBA00023136"/>
    </source>
</evidence>
<feature type="transmembrane region" description="Helical" evidence="8">
    <location>
        <begin position="392"/>
        <end position="414"/>
    </location>
</feature>
<keyword evidence="5 8" id="KW-0812">Transmembrane</keyword>
<evidence type="ECO:0000256" key="5">
    <source>
        <dbReference type="ARBA" id="ARBA00022692"/>
    </source>
</evidence>
<dbReference type="InterPro" id="IPR038731">
    <property type="entry name" value="RgtA/B/C-like"/>
</dbReference>
<comment type="subcellular location">
    <subcellularLocation>
        <location evidence="1">Cell membrane</location>
        <topology evidence="1">Multi-pass membrane protein</topology>
    </subcellularLocation>
</comment>
<keyword evidence="4" id="KW-0808">Transferase</keyword>
<keyword evidence="3" id="KW-0328">Glycosyltransferase</keyword>
<evidence type="ECO:0000259" key="9">
    <source>
        <dbReference type="Pfam" id="PF13231"/>
    </source>
</evidence>
<feature type="transmembrane region" description="Helical" evidence="8">
    <location>
        <begin position="231"/>
        <end position="250"/>
    </location>
</feature>
<accession>A0A419EUE5</accession>
<name>A0A419EUE5_9BACT</name>
<comment type="caution">
    <text evidence="10">The sequence shown here is derived from an EMBL/GenBank/DDBJ whole genome shotgun (WGS) entry which is preliminary data.</text>
</comment>
<keyword evidence="6 8" id="KW-1133">Transmembrane helix</keyword>
<dbReference type="Proteomes" id="UP000285961">
    <property type="component" value="Unassembled WGS sequence"/>
</dbReference>
<dbReference type="GO" id="GO:0005886">
    <property type="term" value="C:plasma membrane"/>
    <property type="evidence" value="ECO:0007669"/>
    <property type="project" value="UniProtKB-SubCell"/>
</dbReference>
<evidence type="ECO:0000256" key="2">
    <source>
        <dbReference type="ARBA" id="ARBA00022475"/>
    </source>
</evidence>
<dbReference type="Pfam" id="PF13231">
    <property type="entry name" value="PMT_2"/>
    <property type="match status" value="1"/>
</dbReference>
<dbReference type="PANTHER" id="PTHR33908">
    <property type="entry name" value="MANNOSYLTRANSFERASE YKCB-RELATED"/>
    <property type="match status" value="1"/>
</dbReference>
<evidence type="ECO:0000256" key="6">
    <source>
        <dbReference type="ARBA" id="ARBA00022989"/>
    </source>
</evidence>
<feature type="domain" description="Glycosyltransferase RgtA/B/C/D-like" evidence="9">
    <location>
        <begin position="91"/>
        <end position="248"/>
    </location>
</feature>
<evidence type="ECO:0000256" key="3">
    <source>
        <dbReference type="ARBA" id="ARBA00022676"/>
    </source>
</evidence>
<dbReference type="GO" id="GO:0009103">
    <property type="term" value="P:lipopolysaccharide biosynthetic process"/>
    <property type="evidence" value="ECO:0007669"/>
    <property type="project" value="UniProtKB-ARBA"/>
</dbReference>
<organism evidence="10 11">
    <name type="scientific">Candidatus Abyssobacteria bacterium SURF_17</name>
    <dbReference type="NCBI Taxonomy" id="2093361"/>
    <lineage>
        <taxon>Bacteria</taxon>
        <taxon>Pseudomonadati</taxon>
        <taxon>Candidatus Hydrogenedentota</taxon>
        <taxon>Candidatus Abyssobacteria</taxon>
    </lineage>
</organism>
<dbReference type="InterPro" id="IPR050297">
    <property type="entry name" value="LipidA_mod_glycosyltrf_83"/>
</dbReference>
<evidence type="ECO:0000256" key="8">
    <source>
        <dbReference type="SAM" id="Phobius"/>
    </source>
</evidence>
<feature type="transmembrane region" description="Helical" evidence="8">
    <location>
        <begin position="368"/>
        <end position="385"/>
    </location>
</feature>
<feature type="transmembrane region" description="Helical" evidence="8">
    <location>
        <begin position="112"/>
        <end position="130"/>
    </location>
</feature>
<proteinExistence type="predicted"/>
<sequence>MPIRQRLQKIVSASLPRCTLVSLTNRELLFLLFCCVSSFLIQLYFLYKASPPWNTFFEHGLMAIWLAGGKGFVIEESSFFSWAGPSAYRAPLYVAYLAFLMKYLGLSADHYLFAYYIHIVITSLFCFPVYRIAKHIFSPAVAAISVLVLITDYFVITQNFRLLPEVFLTGIMLVLLVNLYKIQVFQLRRYAAFSGFLFGVGALVKPVILTFLPVTLLWLCALRSISLRKRLSCIGLLCTLAIVTVLPWTIRNYVVFNKFIPVDTSFGVNFWQGNNEKATGSLAANDGDSTHWPTPAMEVEMRGMNEAERNEYLIGAGLTFIREHPFDFLVLRLKSLFYFWFTYNYWTHPHPAAFSFDFDLLYFEFSRYYLVLFNLLLIIGTYIAIRNRNEVFLIVGLALAFSALYSLTHAYSILRYCSPLHPALSVLVASALYEPYRRIVERRREPPINGMRQ</sequence>
<feature type="transmembrane region" description="Helical" evidence="8">
    <location>
        <begin position="162"/>
        <end position="180"/>
    </location>
</feature>
<feature type="transmembrane region" description="Helical" evidence="8">
    <location>
        <begin position="192"/>
        <end position="219"/>
    </location>
</feature>
<feature type="transmembrane region" description="Helical" evidence="8">
    <location>
        <begin position="28"/>
        <end position="47"/>
    </location>
</feature>
<dbReference type="PANTHER" id="PTHR33908:SF11">
    <property type="entry name" value="MEMBRANE PROTEIN"/>
    <property type="match status" value="1"/>
</dbReference>
<evidence type="ECO:0000256" key="1">
    <source>
        <dbReference type="ARBA" id="ARBA00004651"/>
    </source>
</evidence>
<feature type="transmembrane region" description="Helical" evidence="8">
    <location>
        <begin position="136"/>
        <end position="155"/>
    </location>
</feature>
<dbReference type="AlphaFoldDB" id="A0A419EUE5"/>
<dbReference type="GO" id="GO:0016763">
    <property type="term" value="F:pentosyltransferase activity"/>
    <property type="evidence" value="ECO:0007669"/>
    <property type="project" value="TreeGrafter"/>
</dbReference>
<evidence type="ECO:0000256" key="4">
    <source>
        <dbReference type="ARBA" id="ARBA00022679"/>
    </source>
</evidence>
<dbReference type="EMBL" id="QZKI01000098">
    <property type="protein sequence ID" value="RJP67861.1"/>
    <property type="molecule type" value="Genomic_DNA"/>
</dbReference>
<feature type="transmembrane region" description="Helical" evidence="8">
    <location>
        <begin position="87"/>
        <end position="105"/>
    </location>
</feature>
<keyword evidence="2" id="KW-1003">Cell membrane</keyword>
<reference evidence="10 11" key="1">
    <citation type="journal article" date="2017" name="ISME J.">
        <title>Energy and carbon metabolisms in a deep terrestrial subsurface fluid microbial community.</title>
        <authorList>
            <person name="Momper L."/>
            <person name="Jungbluth S.P."/>
            <person name="Lee M.D."/>
            <person name="Amend J.P."/>
        </authorList>
    </citation>
    <scope>NUCLEOTIDE SEQUENCE [LARGE SCALE GENOMIC DNA]</scope>
    <source>
        <strain evidence="10">SURF_17</strain>
    </source>
</reference>
<gene>
    <name evidence="10" type="ORF">C4532_14025</name>
</gene>